<feature type="transmembrane region" description="Helical" evidence="1">
    <location>
        <begin position="58"/>
        <end position="80"/>
    </location>
</feature>
<evidence type="ECO:0000313" key="3">
    <source>
        <dbReference type="Proteomes" id="UP001589568"/>
    </source>
</evidence>
<dbReference type="Proteomes" id="UP001589568">
    <property type="component" value="Unassembled WGS sequence"/>
</dbReference>
<keyword evidence="1" id="KW-1133">Transmembrane helix</keyword>
<comment type="caution">
    <text evidence="2">The sequence shown here is derived from an EMBL/GenBank/DDBJ whole genome shotgun (WGS) entry which is preliminary data.</text>
</comment>
<feature type="transmembrane region" description="Helical" evidence="1">
    <location>
        <begin position="101"/>
        <end position="128"/>
    </location>
</feature>
<gene>
    <name evidence="2" type="ORF">ACFFR3_06355</name>
</gene>
<evidence type="ECO:0000313" key="2">
    <source>
        <dbReference type="EMBL" id="MFB9469120.1"/>
    </source>
</evidence>
<accession>A0ABV5NFR6</accession>
<organism evidence="2 3">
    <name type="scientific">Nonomuraea salmonea</name>
    <dbReference type="NCBI Taxonomy" id="46181"/>
    <lineage>
        <taxon>Bacteria</taxon>
        <taxon>Bacillati</taxon>
        <taxon>Actinomycetota</taxon>
        <taxon>Actinomycetes</taxon>
        <taxon>Streptosporangiales</taxon>
        <taxon>Streptosporangiaceae</taxon>
        <taxon>Nonomuraea</taxon>
    </lineage>
</organism>
<dbReference type="RefSeq" id="WP_364379696.1">
    <property type="nucleotide sequence ID" value="NZ_JBHMCF010000004.1"/>
</dbReference>
<feature type="transmembrane region" description="Helical" evidence="1">
    <location>
        <begin position="21"/>
        <end position="46"/>
    </location>
</feature>
<evidence type="ECO:0000256" key="1">
    <source>
        <dbReference type="SAM" id="Phobius"/>
    </source>
</evidence>
<keyword evidence="1" id="KW-0472">Membrane</keyword>
<feature type="transmembrane region" description="Helical" evidence="1">
    <location>
        <begin position="140"/>
        <end position="163"/>
    </location>
</feature>
<sequence length="171" mass="18075">MTMTSTAIRPVPHWAARAAHAIALVTLPSGLWRVALVTGLPIGYVAGRPPIPAGESAYIIGLSVVSELAALLTIGLVKPWGDVPPRWVPLVGGRRMRPRAVLAAAYTGATLITLFCGYAALAAILGLGSGFPFLSATGHAILIVCYLPLLAWGPLTYAVAFSYQRRHRPVR</sequence>
<keyword evidence="1" id="KW-0812">Transmembrane</keyword>
<reference evidence="2 3" key="1">
    <citation type="submission" date="2024-09" db="EMBL/GenBank/DDBJ databases">
        <authorList>
            <person name="Sun Q."/>
            <person name="Mori K."/>
        </authorList>
    </citation>
    <scope>NUCLEOTIDE SEQUENCE [LARGE SCALE GENOMIC DNA]</scope>
    <source>
        <strain evidence="2 3">JCM 3324</strain>
    </source>
</reference>
<dbReference type="EMBL" id="JBHMCF010000004">
    <property type="protein sequence ID" value="MFB9469120.1"/>
    <property type="molecule type" value="Genomic_DNA"/>
</dbReference>
<evidence type="ECO:0008006" key="4">
    <source>
        <dbReference type="Google" id="ProtNLM"/>
    </source>
</evidence>
<keyword evidence="3" id="KW-1185">Reference proteome</keyword>
<proteinExistence type="predicted"/>
<protein>
    <recommendedName>
        <fullName evidence="4">DUF3995 domain-containing protein</fullName>
    </recommendedName>
</protein>
<name>A0ABV5NFR6_9ACTN</name>